<dbReference type="RefSeq" id="WP_177718656.1">
    <property type="nucleotide sequence ID" value="NZ_JACRSQ010000002.1"/>
</dbReference>
<reference evidence="1" key="1">
    <citation type="submission" date="2020-08" db="EMBL/GenBank/DDBJ databases">
        <title>Genome public.</title>
        <authorList>
            <person name="Liu C."/>
            <person name="Sun Q."/>
        </authorList>
    </citation>
    <scope>NUCLEOTIDE SEQUENCE</scope>
    <source>
        <strain evidence="1">NSJ-32</strain>
    </source>
</reference>
<accession>A0A926DS36</accession>
<sequence>MPEKKSGEEIIQGGHIDPQILGFEEGDCPKFKTSIQDDVLTVTIYRGLLKREKRYFDIETGKEIFR</sequence>
<protein>
    <submittedName>
        <fullName evidence="1">Uncharacterized protein</fullName>
    </submittedName>
</protein>
<dbReference type="AlphaFoldDB" id="A0A926DS36"/>
<keyword evidence="2" id="KW-1185">Reference proteome</keyword>
<organism evidence="1 2">
    <name type="scientific">Bianquea renquensis</name>
    <dbReference type="NCBI Taxonomy" id="2763661"/>
    <lineage>
        <taxon>Bacteria</taxon>
        <taxon>Bacillati</taxon>
        <taxon>Bacillota</taxon>
        <taxon>Clostridia</taxon>
        <taxon>Eubacteriales</taxon>
        <taxon>Bianqueaceae</taxon>
        <taxon>Bianquea</taxon>
    </lineage>
</organism>
<evidence type="ECO:0000313" key="1">
    <source>
        <dbReference type="EMBL" id="MBC8542279.1"/>
    </source>
</evidence>
<proteinExistence type="predicted"/>
<dbReference type="Proteomes" id="UP000657006">
    <property type="component" value="Unassembled WGS sequence"/>
</dbReference>
<comment type="caution">
    <text evidence="1">The sequence shown here is derived from an EMBL/GenBank/DDBJ whole genome shotgun (WGS) entry which is preliminary data.</text>
</comment>
<gene>
    <name evidence="1" type="ORF">H8730_01795</name>
</gene>
<evidence type="ECO:0000313" key="2">
    <source>
        <dbReference type="Proteomes" id="UP000657006"/>
    </source>
</evidence>
<dbReference type="EMBL" id="JACRSQ010000002">
    <property type="protein sequence ID" value="MBC8542279.1"/>
    <property type="molecule type" value="Genomic_DNA"/>
</dbReference>
<name>A0A926DS36_9FIRM</name>